<dbReference type="InterPro" id="IPR013783">
    <property type="entry name" value="Ig-like_fold"/>
</dbReference>
<dbReference type="InterPro" id="IPR007110">
    <property type="entry name" value="Ig-like_dom"/>
</dbReference>
<reference evidence="3" key="1">
    <citation type="submission" date="2025-08" db="UniProtKB">
        <authorList>
            <consortium name="Ensembl"/>
        </authorList>
    </citation>
    <scope>IDENTIFICATION</scope>
</reference>
<dbReference type="PROSITE" id="PS50835">
    <property type="entry name" value="IG_LIKE"/>
    <property type="match status" value="1"/>
</dbReference>
<evidence type="ECO:0000259" key="2">
    <source>
        <dbReference type="PROSITE" id="PS50835"/>
    </source>
</evidence>
<evidence type="ECO:0000313" key="3">
    <source>
        <dbReference type="Ensembl" id="ENSDLAP00005070123.1"/>
    </source>
</evidence>
<dbReference type="AlphaFoldDB" id="A0A8P4K9R1"/>
<sequence>SLAEIISLISLQSPGNKNPSLPKPSISMIPAGEVTWGQDVDITCLISLHTQQLLNGTFILNQTSGSVREKQTSNNTATFRIMNFDNKGAYQCQYQTQISSRDFSSPLSDSIRLSVNGKEKYIKYINKKTHYHTCKYAVTSTQI</sequence>
<dbReference type="Gene3D" id="2.60.40.10">
    <property type="entry name" value="Immunoglobulins"/>
    <property type="match status" value="1"/>
</dbReference>
<organism evidence="3 4">
    <name type="scientific">Dicentrarchus labrax</name>
    <name type="common">European seabass</name>
    <name type="synonym">Morone labrax</name>
    <dbReference type="NCBI Taxonomy" id="13489"/>
    <lineage>
        <taxon>Eukaryota</taxon>
        <taxon>Metazoa</taxon>
        <taxon>Chordata</taxon>
        <taxon>Craniata</taxon>
        <taxon>Vertebrata</taxon>
        <taxon>Euteleostomi</taxon>
        <taxon>Actinopterygii</taxon>
        <taxon>Neopterygii</taxon>
        <taxon>Teleostei</taxon>
        <taxon>Neoteleostei</taxon>
        <taxon>Acanthomorphata</taxon>
        <taxon>Eupercaria</taxon>
        <taxon>Moronidae</taxon>
        <taxon>Dicentrarchus</taxon>
    </lineage>
</organism>
<dbReference type="PANTHER" id="PTHR11738">
    <property type="entry name" value="MHC CLASS I NK CELL RECEPTOR"/>
    <property type="match status" value="1"/>
</dbReference>
<keyword evidence="4" id="KW-1185">Reference proteome</keyword>
<dbReference type="GO" id="GO:0002764">
    <property type="term" value="P:immune response-regulating signaling pathway"/>
    <property type="evidence" value="ECO:0007669"/>
    <property type="project" value="TreeGrafter"/>
</dbReference>
<name>A0A8P4K9R1_DICLA</name>
<feature type="domain" description="Ig-like" evidence="2">
    <location>
        <begin position="24"/>
        <end position="108"/>
    </location>
</feature>
<dbReference type="Proteomes" id="UP000694389">
    <property type="component" value="Unassembled WGS sequence"/>
</dbReference>
<dbReference type="PANTHER" id="PTHR11738:SF186">
    <property type="entry name" value="OSTEOCLAST-ASSOCIATED IMMUNOGLOBULIN-LIKE RECEPTOR"/>
    <property type="match status" value="1"/>
</dbReference>
<dbReference type="GeneTree" id="ENSGT00940000162108"/>
<dbReference type="SUPFAM" id="SSF48726">
    <property type="entry name" value="Immunoglobulin"/>
    <property type="match status" value="1"/>
</dbReference>
<reference evidence="3" key="2">
    <citation type="submission" date="2025-09" db="UniProtKB">
        <authorList>
            <consortium name="Ensembl"/>
        </authorList>
    </citation>
    <scope>IDENTIFICATION</scope>
</reference>
<evidence type="ECO:0000256" key="1">
    <source>
        <dbReference type="ARBA" id="ARBA00023157"/>
    </source>
</evidence>
<proteinExistence type="predicted"/>
<evidence type="ECO:0000313" key="4">
    <source>
        <dbReference type="Proteomes" id="UP000694389"/>
    </source>
</evidence>
<dbReference type="Ensembl" id="ENSDLAT00005082740.1">
    <property type="protein sequence ID" value="ENSDLAP00005070123.1"/>
    <property type="gene ID" value="ENSDLAG00005027964.1"/>
</dbReference>
<keyword evidence="1" id="KW-1015">Disulfide bond</keyword>
<protein>
    <recommendedName>
        <fullName evidence="2">Ig-like domain-containing protein</fullName>
    </recommendedName>
</protein>
<dbReference type="InterPro" id="IPR036179">
    <property type="entry name" value="Ig-like_dom_sf"/>
</dbReference>
<dbReference type="InterPro" id="IPR050412">
    <property type="entry name" value="Ig-like_Receptors_ImmuneReg"/>
</dbReference>
<accession>A0A8P4K9R1</accession>